<dbReference type="InterPro" id="IPR000483">
    <property type="entry name" value="Cys-rich_flank_reg_C"/>
</dbReference>
<evidence type="ECO:0000256" key="10">
    <source>
        <dbReference type="ARBA" id="ARBA00023180"/>
    </source>
</evidence>
<evidence type="ECO:0000256" key="8">
    <source>
        <dbReference type="ARBA" id="ARBA00023136"/>
    </source>
</evidence>
<dbReference type="EMBL" id="VOFY01000054">
    <property type="protein sequence ID" value="KAA8578988.1"/>
    <property type="molecule type" value="Genomic_DNA"/>
</dbReference>
<dbReference type="PANTHER" id="PTHR45842">
    <property type="entry name" value="SYNAPTIC ADHESION-LIKE MOLECULE SALM"/>
    <property type="match status" value="1"/>
</dbReference>
<feature type="compositionally biased region" description="Low complexity" evidence="14">
    <location>
        <begin position="512"/>
        <end position="531"/>
    </location>
</feature>
<dbReference type="Proteomes" id="UP000327493">
    <property type="component" value="Unassembled WGS sequence"/>
</dbReference>
<sequence length="1271" mass="138780">MSEERALAKRLGKLVEPGLKRLAPPTPRRLWIARHSTMPVPPPFNPRRQKHLPNAHLHLEQRAEGTTFPSLFPPSILSLSLLPPLFVSSLPSSSHLVHCACPRATKRTRPDLAPFQAFHWLTLVTCCLLPSLIGAGETWGMVSACPFHCVCRNLSESLSTLCADKGLLFVPPHVDRRTVELRLADNFITEVGGIDFVNMTGLVDLTLSRNTIHLIRPMTFGDLESLRSLHLDGNRLTTLGPRDLAGLVNLQHLIVNNNQLVKVSVQAFDDFLLTLEDLDMSYNNLRRVPWESIQNMASLHTLNLDHNLIDHIAEGVFGELYKLARLDMTSNRLRTLPPDALFARSQTGAISPTPYNAVISLNFGGNPLHCNCELLWLRRLIRGDDMETCATPPHLAGRYFWSIPEEEFTCEPPLITRHTHKLWVLEGQRATLKCRSIGDPEPVVHWVSPDDRIIANSSRTSSFSNGTLDMLVTVVRDDGEYTCIAINAAGEATATVDLKIIPLPHRGGAGANTGANTGNNNVNTKNNRNVTSGILRTDPGSSDISTGKNGGINNGAGRGGEAEDGRGGEDEEGDSNRASEGERADGGSMEDDVEDEERMVGVQGVTSTSAQVRWDMGRLSAAYVVWMYQIQYNCTADETLIYRCYHAINVAELTAISHQPVRLRKEESAKGNHETVEHIVWLPDVVIFKKVSGMLDNTSLHFSMACLILMSSVTVPGGMPSMWHRPGTAHPVTLSSPDTRQREARKEKGSALNTYVNFYYSVGSEEGGERASEIHTSFDYVAKITRGKRVNPFSLAPLWSEYSAWALTYCGYFTFHYTAGLFIQLTSTFVSPPLSLFRILPPTSDRFLLKNLVSGVDYNLCVLAIFDDTITSLAATKVLGCATFSTKDVYPACRSLQAHFLGGTLTILVGGVVVVTLLVFTVALMVRHRVCNHGDHMICHSGNTEAGGGACCQGGGGGGEDKGGNSGGCYQSNGSGDMMMVVLPNGLPSKRGGDTDKEKDKENVKEDSAPKLPPKPRPKPKVNLEHFLSAGGVVSMTTGAVGEMALVVRQRKLDKAPPYTPESDRTPLYYSPSSTLPRQSQSRDRPKPRLERELTNRASFSLAAPLRDSELCDWRISPQSRDKWNSSQAYQSPLSPLSPVCGAVSKRRHSLDMGSSVALATDAATTVAKRYGAVNYAKRLSVIWTRRSQSLHGMLVQCASTTSTTSSTSDEESGGGFGARCQFQQGYIHAYNTTNSNSNPGISTGKASSVKDRGRQTGKDGKSAEELEESV</sequence>
<dbReference type="Pfam" id="PF13855">
    <property type="entry name" value="LRR_8"/>
    <property type="match status" value="2"/>
</dbReference>
<feature type="region of interest" description="Disordered" evidence="14">
    <location>
        <begin position="1232"/>
        <end position="1271"/>
    </location>
</feature>
<dbReference type="InterPro" id="IPR007110">
    <property type="entry name" value="Ig-like_dom"/>
</dbReference>
<dbReference type="SUPFAM" id="SSF48726">
    <property type="entry name" value="Immunoglobulin"/>
    <property type="match status" value="1"/>
</dbReference>
<evidence type="ECO:0000256" key="6">
    <source>
        <dbReference type="ARBA" id="ARBA00022989"/>
    </source>
</evidence>
<feature type="compositionally biased region" description="Basic and acidic residues" evidence="14">
    <location>
        <begin position="991"/>
        <end position="1009"/>
    </location>
</feature>
<feature type="domain" description="Ig-like" evidence="16">
    <location>
        <begin position="413"/>
        <end position="499"/>
    </location>
</feature>
<name>A0A5J5CC05_9PERO</name>
<keyword evidence="7" id="KW-0770">Synapse</keyword>
<dbReference type="InterPro" id="IPR013098">
    <property type="entry name" value="Ig_I-set"/>
</dbReference>
<evidence type="ECO:0000313" key="17">
    <source>
        <dbReference type="EMBL" id="KAA8578988.1"/>
    </source>
</evidence>
<gene>
    <name evidence="17" type="ORF">FQN60_009210</name>
</gene>
<reference evidence="17 18" key="1">
    <citation type="submission" date="2019-08" db="EMBL/GenBank/DDBJ databases">
        <title>A chromosome-level genome assembly, high-density linkage maps, and genome scans reveal the genomic architecture of hybrid incompatibilities underlying speciation via character displacement in darters (Percidae: Etheostominae).</title>
        <authorList>
            <person name="Moran R.L."/>
            <person name="Catchen J.M."/>
            <person name="Fuller R.C."/>
        </authorList>
    </citation>
    <scope>NUCLEOTIDE SEQUENCE [LARGE SCALE GENOMIC DNA]</scope>
    <source>
        <strain evidence="17">EspeVRDwgs_2016</strain>
        <tissue evidence="17">Muscle</tissue>
    </source>
</reference>
<dbReference type="InterPro" id="IPR003598">
    <property type="entry name" value="Ig_sub2"/>
</dbReference>
<feature type="region of interest" description="Disordered" evidence="14">
    <location>
        <begin position="980"/>
        <end position="1023"/>
    </location>
</feature>
<feature type="region of interest" description="Disordered" evidence="14">
    <location>
        <begin position="511"/>
        <end position="597"/>
    </location>
</feature>
<proteinExistence type="inferred from homology"/>
<dbReference type="PANTHER" id="PTHR45842:SF3">
    <property type="entry name" value="LEUCINE-RICH REPEAT AND FIBRONECTIN TYPE-III DOMAIN-CONTAINING PROTEIN 4"/>
    <property type="match status" value="1"/>
</dbReference>
<dbReference type="InterPro" id="IPR003591">
    <property type="entry name" value="Leu-rich_rpt_typical-subtyp"/>
</dbReference>
<accession>A0A5J5CC05</accession>
<comment type="subcellular location">
    <subcellularLocation>
        <location evidence="1">Membrane</location>
        <topology evidence="1">Single-pass type I membrane protein</topology>
    </subcellularLocation>
    <subcellularLocation>
        <location evidence="12">Synapse</location>
    </subcellularLocation>
</comment>
<feature type="compositionally biased region" description="Basic and acidic residues" evidence="14">
    <location>
        <begin position="1249"/>
        <end position="1265"/>
    </location>
</feature>
<dbReference type="SMART" id="SM00082">
    <property type="entry name" value="LRRCT"/>
    <property type="match status" value="1"/>
</dbReference>
<keyword evidence="5" id="KW-0677">Repeat</keyword>
<feature type="non-terminal residue" evidence="17">
    <location>
        <position position="1271"/>
    </location>
</feature>
<evidence type="ECO:0000259" key="16">
    <source>
        <dbReference type="PROSITE" id="PS50835"/>
    </source>
</evidence>
<keyword evidence="4" id="KW-0732">Signal</keyword>
<dbReference type="InterPro" id="IPR001611">
    <property type="entry name" value="Leu-rich_rpt"/>
</dbReference>
<feature type="compositionally biased region" description="Basic and acidic residues" evidence="14">
    <location>
        <begin position="1081"/>
        <end position="1095"/>
    </location>
</feature>
<protein>
    <recommendedName>
        <fullName evidence="16">Ig-like domain-containing protein</fullName>
    </recommendedName>
</protein>
<evidence type="ECO:0000256" key="11">
    <source>
        <dbReference type="ARBA" id="ARBA00023319"/>
    </source>
</evidence>
<dbReference type="Gene3D" id="2.60.40.10">
    <property type="entry name" value="Immunoglobulins"/>
    <property type="match status" value="1"/>
</dbReference>
<dbReference type="AlphaFoldDB" id="A0A5J5CC05"/>
<dbReference type="PROSITE" id="PS50835">
    <property type="entry name" value="IG_LIKE"/>
    <property type="match status" value="1"/>
</dbReference>
<feature type="compositionally biased region" description="Basic and acidic residues" evidence="14">
    <location>
        <begin position="560"/>
        <end position="585"/>
    </location>
</feature>
<dbReference type="FunFam" id="2.60.40.10:FF:000091">
    <property type="entry name" value="Leucine-rich repeat and fibronectin type III domain-containing protein 1"/>
    <property type="match status" value="1"/>
</dbReference>
<evidence type="ECO:0000256" key="15">
    <source>
        <dbReference type="SAM" id="Phobius"/>
    </source>
</evidence>
<evidence type="ECO:0000256" key="12">
    <source>
        <dbReference type="ARBA" id="ARBA00034103"/>
    </source>
</evidence>
<evidence type="ECO:0000256" key="7">
    <source>
        <dbReference type="ARBA" id="ARBA00023018"/>
    </source>
</evidence>
<dbReference type="SMART" id="SM00408">
    <property type="entry name" value="IGc2"/>
    <property type="match status" value="1"/>
</dbReference>
<evidence type="ECO:0000256" key="1">
    <source>
        <dbReference type="ARBA" id="ARBA00004479"/>
    </source>
</evidence>
<feature type="compositionally biased region" description="Gly residues" evidence="14">
    <location>
        <begin position="548"/>
        <end position="559"/>
    </location>
</feature>
<keyword evidence="2" id="KW-0433">Leucine-rich repeat</keyword>
<feature type="compositionally biased region" description="Polar residues" evidence="14">
    <location>
        <begin position="1232"/>
        <end position="1247"/>
    </location>
</feature>
<dbReference type="SUPFAM" id="SSF52058">
    <property type="entry name" value="L domain-like"/>
    <property type="match status" value="1"/>
</dbReference>
<dbReference type="InterPro" id="IPR003599">
    <property type="entry name" value="Ig_sub"/>
</dbReference>
<evidence type="ECO:0000256" key="3">
    <source>
        <dbReference type="ARBA" id="ARBA00022692"/>
    </source>
</evidence>
<keyword evidence="18" id="KW-1185">Reference proteome</keyword>
<dbReference type="SMART" id="SM00409">
    <property type="entry name" value="IG"/>
    <property type="match status" value="1"/>
</dbReference>
<dbReference type="SMART" id="SM00369">
    <property type="entry name" value="LRR_TYP"/>
    <property type="match status" value="6"/>
</dbReference>
<evidence type="ECO:0000256" key="2">
    <source>
        <dbReference type="ARBA" id="ARBA00022614"/>
    </source>
</evidence>
<dbReference type="PROSITE" id="PS51450">
    <property type="entry name" value="LRR"/>
    <property type="match status" value="1"/>
</dbReference>
<dbReference type="GO" id="GO:0045202">
    <property type="term" value="C:synapse"/>
    <property type="evidence" value="ECO:0007669"/>
    <property type="project" value="UniProtKB-SubCell"/>
</dbReference>
<dbReference type="FunFam" id="3.80.10.10:FF:000019">
    <property type="entry name" value="leucine-rich repeat and fibronectin type III domain-containing protein 1"/>
    <property type="match status" value="1"/>
</dbReference>
<feature type="region of interest" description="Disordered" evidence="14">
    <location>
        <begin position="1056"/>
        <end position="1096"/>
    </location>
</feature>
<dbReference type="InterPro" id="IPR032675">
    <property type="entry name" value="LRR_dom_sf"/>
</dbReference>
<feature type="compositionally biased region" description="Acidic residues" evidence="14">
    <location>
        <begin position="588"/>
        <end position="597"/>
    </location>
</feature>
<dbReference type="InterPro" id="IPR013783">
    <property type="entry name" value="Ig-like_fold"/>
</dbReference>
<feature type="transmembrane region" description="Helical" evidence="15">
    <location>
        <begin position="900"/>
        <end position="926"/>
    </location>
</feature>
<evidence type="ECO:0000256" key="4">
    <source>
        <dbReference type="ARBA" id="ARBA00022729"/>
    </source>
</evidence>
<organism evidence="17 18">
    <name type="scientific">Etheostoma spectabile</name>
    <name type="common">orangethroat darter</name>
    <dbReference type="NCBI Taxonomy" id="54343"/>
    <lineage>
        <taxon>Eukaryota</taxon>
        <taxon>Metazoa</taxon>
        <taxon>Chordata</taxon>
        <taxon>Craniata</taxon>
        <taxon>Vertebrata</taxon>
        <taxon>Euteleostomi</taxon>
        <taxon>Actinopterygii</taxon>
        <taxon>Neopterygii</taxon>
        <taxon>Teleostei</taxon>
        <taxon>Neoteleostei</taxon>
        <taxon>Acanthomorphata</taxon>
        <taxon>Eupercaria</taxon>
        <taxon>Perciformes</taxon>
        <taxon>Percoidei</taxon>
        <taxon>Percidae</taxon>
        <taxon>Etheostomatinae</taxon>
        <taxon>Etheostoma</taxon>
    </lineage>
</organism>
<evidence type="ECO:0000313" key="18">
    <source>
        <dbReference type="Proteomes" id="UP000327493"/>
    </source>
</evidence>
<evidence type="ECO:0000256" key="5">
    <source>
        <dbReference type="ARBA" id="ARBA00022737"/>
    </source>
</evidence>
<keyword evidence="9" id="KW-1015">Disulfide bond</keyword>
<keyword evidence="8 15" id="KW-0472">Membrane</keyword>
<evidence type="ECO:0000256" key="9">
    <source>
        <dbReference type="ARBA" id="ARBA00023157"/>
    </source>
</evidence>
<keyword evidence="11" id="KW-0393">Immunoglobulin domain</keyword>
<dbReference type="GO" id="GO:0016020">
    <property type="term" value="C:membrane"/>
    <property type="evidence" value="ECO:0007669"/>
    <property type="project" value="UniProtKB-SubCell"/>
</dbReference>
<evidence type="ECO:0000256" key="13">
    <source>
        <dbReference type="ARBA" id="ARBA00038433"/>
    </source>
</evidence>
<comment type="similarity">
    <text evidence="13">Belongs to the LRFN family.</text>
</comment>
<keyword evidence="3 15" id="KW-0812">Transmembrane</keyword>
<dbReference type="InterPro" id="IPR036179">
    <property type="entry name" value="Ig-like_dom_sf"/>
</dbReference>
<dbReference type="Pfam" id="PF07679">
    <property type="entry name" value="I-set"/>
    <property type="match status" value="1"/>
</dbReference>
<keyword evidence="6 15" id="KW-1133">Transmembrane helix</keyword>
<evidence type="ECO:0000256" key="14">
    <source>
        <dbReference type="SAM" id="MobiDB-lite"/>
    </source>
</evidence>
<dbReference type="Gene3D" id="3.80.10.10">
    <property type="entry name" value="Ribonuclease Inhibitor"/>
    <property type="match status" value="2"/>
</dbReference>
<keyword evidence="10" id="KW-0325">Glycoprotein</keyword>
<dbReference type="InterPro" id="IPR050467">
    <property type="entry name" value="LRFN"/>
</dbReference>
<feature type="compositionally biased region" description="Polar residues" evidence="14">
    <location>
        <begin position="1071"/>
        <end position="1080"/>
    </location>
</feature>
<comment type="caution">
    <text evidence="17">The sequence shown here is derived from an EMBL/GenBank/DDBJ whole genome shotgun (WGS) entry which is preliminary data.</text>
</comment>